<dbReference type="OrthoDB" id="9811720at2"/>
<dbReference type="RefSeq" id="WP_075609346.1">
    <property type="nucleotide sequence ID" value="NZ_CP052766.1"/>
</dbReference>
<dbReference type="InterPro" id="IPR007065">
    <property type="entry name" value="HPP"/>
</dbReference>
<dbReference type="Proteomes" id="UP000219285">
    <property type="component" value="Chromosome"/>
</dbReference>
<reference evidence="5" key="1">
    <citation type="submission" date="2014-12" db="EMBL/GenBank/DDBJ databases">
        <title>Complete genome sequence of a multi-drug resistant Klebsiella pneumoniae.</title>
        <authorList>
            <person name="Hua X."/>
            <person name="Chen Q."/>
            <person name="Li X."/>
            <person name="Feng Y."/>
            <person name="Ruan Z."/>
            <person name="Yu Y."/>
        </authorList>
    </citation>
    <scope>NUCLEOTIDE SEQUENCE [LARGE SCALE GENOMIC DNA]</scope>
    <source>
        <strain evidence="5">5.12</strain>
    </source>
</reference>
<dbReference type="AlphaFoldDB" id="A0A6M4MJ60"/>
<gene>
    <name evidence="3" type="ORF">CA267_000130</name>
    <name evidence="4" type="ORF">CA267_018915</name>
</gene>
<dbReference type="EMBL" id="CP052766">
    <property type="protein sequence ID" value="QJR79317.1"/>
    <property type="molecule type" value="Genomic_DNA"/>
</dbReference>
<dbReference type="Pfam" id="PF04982">
    <property type="entry name" value="TM_HPP"/>
    <property type="match status" value="1"/>
</dbReference>
<sequence>MFTELKHYMGLGRGTTSAKEKAVAGATGMVAIGLIYFAGLSFGQNAYIFADCFVLIPIAATAVLLFSVPHGALSQPWPVIGGNVVSALVGVVCSNYIHSPLLAASMAVGGAIFFMNYFKCIHPPGGATALTAVLGGDGVKHLGYLFILFPVLFSAVIMVLLAIILNYPFKWRLYPVHLFHLTHTVQRVEPSQRKSEITLEDFIAAVNQHDSYIDITEESWVELFELAKLNAEKEVIHPKEIKVNAFYSNGQLGKDWSVREVLHRTKATAKHAGQVTFQRVAGTTIGNIETCNVEEFRAWAKFQVVKKDSFWQKCG</sequence>
<evidence type="ECO:0000313" key="3">
    <source>
        <dbReference type="EMBL" id="QJR79317.1"/>
    </source>
</evidence>
<keyword evidence="1" id="KW-1133">Transmembrane helix</keyword>
<reference evidence="4" key="2">
    <citation type="submission" date="2014-12" db="EMBL/GenBank/DDBJ databases">
        <authorList>
            <person name="Hua X."/>
            <person name="Chen Q."/>
            <person name="Li X."/>
            <person name="Feng Y."/>
            <person name="Ruan Z."/>
            <person name="Yu Y."/>
        </authorList>
    </citation>
    <scope>NUCLEOTIDE SEQUENCE</scope>
    <source>
        <strain evidence="4">5.12</strain>
    </source>
</reference>
<name>A0A6M4MJ60_9ALTE</name>
<keyword evidence="1" id="KW-0472">Membrane</keyword>
<feature type="transmembrane region" description="Helical" evidence="1">
    <location>
        <begin position="142"/>
        <end position="165"/>
    </location>
</feature>
<evidence type="ECO:0000259" key="2">
    <source>
        <dbReference type="Pfam" id="PF04982"/>
    </source>
</evidence>
<dbReference type="KEGG" id="apel:CA267_018915"/>
<dbReference type="KEGG" id="apel:CA267_000130"/>
<organism evidence="4 5">
    <name type="scientific">Alteromonas pelagimontana</name>
    <dbReference type="NCBI Taxonomy" id="1858656"/>
    <lineage>
        <taxon>Bacteria</taxon>
        <taxon>Pseudomonadati</taxon>
        <taxon>Pseudomonadota</taxon>
        <taxon>Gammaproteobacteria</taxon>
        <taxon>Alteromonadales</taxon>
        <taxon>Alteromonadaceae</taxon>
        <taxon>Alteromonas/Salinimonas group</taxon>
        <taxon>Alteromonas</taxon>
    </lineage>
</organism>
<feature type="transmembrane region" description="Helical" evidence="1">
    <location>
        <begin position="21"/>
        <end position="40"/>
    </location>
</feature>
<dbReference type="PANTHER" id="PTHR33741:SF5">
    <property type="entry name" value="TRANSMEMBRANE PROTEIN DDB_G0269096-RELATED"/>
    <property type="match status" value="1"/>
</dbReference>
<evidence type="ECO:0000256" key="1">
    <source>
        <dbReference type="SAM" id="Phobius"/>
    </source>
</evidence>
<reference evidence="4 5" key="3">
    <citation type="submission" date="2020-04" db="EMBL/GenBank/DDBJ databases">
        <title>Complete genome sequence of Alteromonas pelagimontana 5.12T.</title>
        <authorList>
            <person name="Sinha R.K."/>
            <person name="Krishnan K.P."/>
            <person name="Kurian J.P."/>
        </authorList>
    </citation>
    <scope>NUCLEOTIDE SEQUENCE [LARGE SCALE GENOMIC DNA]</scope>
    <source>
        <strain evidence="4 5">5.12</strain>
    </source>
</reference>
<feature type="transmembrane region" description="Helical" evidence="1">
    <location>
        <begin position="46"/>
        <end position="67"/>
    </location>
</feature>
<dbReference type="InterPro" id="IPR058581">
    <property type="entry name" value="TM_HPP"/>
</dbReference>
<evidence type="ECO:0000313" key="4">
    <source>
        <dbReference type="EMBL" id="QJR82675.1"/>
    </source>
</evidence>
<protein>
    <submittedName>
        <fullName evidence="4">HPP domain-containing protein</fullName>
    </submittedName>
</protein>
<keyword evidence="5" id="KW-1185">Reference proteome</keyword>
<accession>A0A6M4MJ60</accession>
<evidence type="ECO:0000313" key="5">
    <source>
        <dbReference type="Proteomes" id="UP000219285"/>
    </source>
</evidence>
<keyword evidence="1" id="KW-0812">Transmembrane</keyword>
<feature type="transmembrane region" description="Helical" evidence="1">
    <location>
        <begin position="79"/>
        <end position="97"/>
    </location>
</feature>
<feature type="domain" description="HPP transmembrane region" evidence="2">
    <location>
        <begin position="17"/>
        <end position="175"/>
    </location>
</feature>
<proteinExistence type="predicted"/>
<dbReference type="EMBL" id="CP052766">
    <property type="protein sequence ID" value="QJR82675.1"/>
    <property type="molecule type" value="Genomic_DNA"/>
</dbReference>
<dbReference type="PANTHER" id="PTHR33741">
    <property type="entry name" value="TRANSMEMBRANE PROTEIN DDB_G0269096-RELATED"/>
    <property type="match status" value="1"/>
</dbReference>